<dbReference type="Proteomes" id="UP000070463">
    <property type="component" value="Unassembled WGS sequence"/>
</dbReference>
<proteinExistence type="predicted"/>
<comment type="caution">
    <text evidence="1">The sequence shown here is derived from an EMBL/GenBank/DDBJ whole genome shotgun (WGS) entry which is preliminary data.</text>
</comment>
<dbReference type="EMBL" id="LHXR01000051">
    <property type="protein sequence ID" value="KXA96961.1"/>
    <property type="molecule type" value="Genomic_DNA"/>
</dbReference>
<dbReference type="AlphaFoldDB" id="A0A133URV1"/>
<reference evidence="1 2" key="1">
    <citation type="journal article" date="2016" name="Sci. Rep.">
        <title>Metabolic traits of an uncultured archaeal lineage -MSBL1- from brine pools of the Red Sea.</title>
        <authorList>
            <person name="Mwirichia R."/>
            <person name="Alam I."/>
            <person name="Rashid M."/>
            <person name="Vinu M."/>
            <person name="Ba-Alawi W."/>
            <person name="Anthony Kamau A."/>
            <person name="Kamanda Ngugi D."/>
            <person name="Goker M."/>
            <person name="Klenk H.P."/>
            <person name="Bajic V."/>
            <person name="Stingl U."/>
        </authorList>
    </citation>
    <scope>NUCLEOTIDE SEQUENCE [LARGE SCALE GENOMIC DNA]</scope>
    <source>
        <strain evidence="1">SCGC-AAA259I09</strain>
    </source>
</reference>
<evidence type="ECO:0000313" key="2">
    <source>
        <dbReference type="Proteomes" id="UP000070463"/>
    </source>
</evidence>
<protein>
    <submittedName>
        <fullName evidence="1">Uncharacterized protein</fullName>
    </submittedName>
</protein>
<keyword evidence="2" id="KW-1185">Reference proteome</keyword>
<gene>
    <name evidence="1" type="ORF">AKJ37_04050</name>
</gene>
<accession>A0A133URV1</accession>
<sequence>MLKVQQVRMVESLALNFRLFQTGRRSIGESVAVATLFQSEKTLAARLRWLIQVTVEMVELLDNPVQKLRTSTVEMIK</sequence>
<name>A0A133URV1_9EURY</name>
<organism evidence="1 2">
    <name type="scientific">candidate division MSBL1 archaeon SCGC-AAA259I09</name>
    <dbReference type="NCBI Taxonomy" id="1698267"/>
    <lineage>
        <taxon>Archaea</taxon>
        <taxon>Methanobacteriati</taxon>
        <taxon>Methanobacteriota</taxon>
        <taxon>candidate division MSBL1</taxon>
    </lineage>
</organism>
<evidence type="ECO:0000313" key="1">
    <source>
        <dbReference type="EMBL" id="KXA96961.1"/>
    </source>
</evidence>